<dbReference type="SUPFAM" id="SSF52540">
    <property type="entry name" value="P-loop containing nucleoside triphosphate hydrolases"/>
    <property type="match status" value="1"/>
</dbReference>
<dbReference type="NCBIfam" id="TIGR03817">
    <property type="entry name" value="DECH_helic"/>
    <property type="match status" value="1"/>
</dbReference>
<feature type="region of interest" description="Disordered" evidence="3">
    <location>
        <begin position="242"/>
        <end position="269"/>
    </location>
</feature>
<dbReference type="InterPro" id="IPR022307">
    <property type="entry name" value="Helicase_put_actinobac"/>
</dbReference>
<dbReference type="PROSITE" id="PS51194">
    <property type="entry name" value="HELICASE_CTER"/>
    <property type="match status" value="1"/>
</dbReference>
<dbReference type="EC" id="3.6.4.-" evidence="6"/>
<evidence type="ECO:0000256" key="2">
    <source>
        <dbReference type="ARBA" id="ARBA00022840"/>
    </source>
</evidence>
<dbReference type="GO" id="GO:0004386">
    <property type="term" value="F:helicase activity"/>
    <property type="evidence" value="ECO:0007669"/>
    <property type="project" value="UniProtKB-KW"/>
</dbReference>
<keyword evidence="2" id="KW-0067">ATP-binding</keyword>
<dbReference type="Pfam" id="PF00271">
    <property type="entry name" value="Helicase_C"/>
    <property type="match status" value="1"/>
</dbReference>
<dbReference type="InterPro" id="IPR055227">
    <property type="entry name" value="HRQ1_WHD"/>
</dbReference>
<keyword evidence="7" id="KW-1185">Reference proteome</keyword>
<dbReference type="InterPro" id="IPR001650">
    <property type="entry name" value="Helicase_C-like"/>
</dbReference>
<reference evidence="6 7" key="1">
    <citation type="submission" date="2024-07" db="EMBL/GenBank/DDBJ databases">
        <authorList>
            <person name="Thanompreechachai J."/>
            <person name="Duangmal K."/>
        </authorList>
    </citation>
    <scope>NUCLEOTIDE SEQUENCE [LARGE SCALE GENOMIC DNA]</scope>
    <source>
        <strain evidence="6 7">LSe6-4</strain>
    </source>
</reference>
<dbReference type="SMART" id="SM00487">
    <property type="entry name" value="DEXDc"/>
    <property type="match status" value="1"/>
</dbReference>
<sequence>MRHVERLAARPGVRVPWPDWADPEVVAALERGTGGLPWRHQVQAAEAVRAGRSTVLSAGTASGKSLAYQLPVLTALRESALTSPNGKGATALYLSPTKALAADQDARLRGLGLSRPVTSTYDGDTPPEVRRWIREHAGLVLTNVDMLHRSVLPGHEHWASFLRRLRYVVVDELHTYRGVFGSHAAAVLRRLRRLAARYGSEPVFVLASATVADPATTARRLTGLDVHAVTEDTSARPAVSVALWEPPPRPGGPDPAAGPGAHPERRTATAEASDLLGDLVLDGVRTLAFVRSRTGAESVAAGARRRLADVDEDLPGRVLAYRGGYLPEDRRVLEEGLRSGRVVGMATTNALELGVDVAGLDAVLVAGWPGTRASFWQQIGRAGRRGAPALGVFVARDDPLDTYLVHHPEALFGAGVEATVLDPDNVYVLAPHLAAAAQELPLTDADLDLFGPVGADVVDLLVQRGLLRRRANGWYWTRRDRAVDLTDLRGAGGSVRIVEDVTGRILGTVEASSADSTVHEGAVHVHQGRTYLVDRLDLEDSVAVVHREPDPGYTTHARSDSDVRILGVDGTRTTGPVTVSAGVVEVTSRVTGFLRRRTGTGTVLSEQPLDLPERRLRTRAVWWTLDVDAAEAVLGDVTRLPGALHAAEHAAIGLLPLLATCDRWDLGGLSTASHPDTGRPTVVVHDAVPGGAGFADRGHERFAQWAIATRDAVRACPCEDGCPACVQSPKCGNGNEPLDKAGAVAVLDILLHALLHGPPDGPPDGPPGAGRAHPAPPAAGQAPPGGA</sequence>
<dbReference type="InterPro" id="IPR018973">
    <property type="entry name" value="MZB"/>
</dbReference>
<dbReference type="Gene3D" id="3.40.50.300">
    <property type="entry name" value="P-loop containing nucleotide triphosphate hydrolases"/>
    <property type="match status" value="2"/>
</dbReference>
<evidence type="ECO:0000256" key="3">
    <source>
        <dbReference type="SAM" id="MobiDB-lite"/>
    </source>
</evidence>
<dbReference type="Pfam" id="PF22982">
    <property type="entry name" value="WHD_HRQ1"/>
    <property type="match status" value="1"/>
</dbReference>
<comment type="caution">
    <text evidence="6">The sequence shown here is derived from an EMBL/GenBank/DDBJ whole genome shotgun (WGS) entry which is preliminary data.</text>
</comment>
<accession>A0ABV4H533</accession>
<dbReference type="PANTHER" id="PTHR47957">
    <property type="entry name" value="ATP-DEPENDENT HELICASE HRQ1"/>
    <property type="match status" value="1"/>
</dbReference>
<keyword evidence="6" id="KW-0347">Helicase</keyword>
<proteinExistence type="predicted"/>
<dbReference type="CDD" id="cd17923">
    <property type="entry name" value="DEXHc_Hrq1-like"/>
    <property type="match status" value="1"/>
</dbReference>
<feature type="domain" description="Helicase C-terminal" evidence="5">
    <location>
        <begin position="275"/>
        <end position="427"/>
    </location>
</feature>
<dbReference type="Proteomes" id="UP001565927">
    <property type="component" value="Unassembled WGS sequence"/>
</dbReference>
<name>A0ABV4H533_9ACTN</name>
<dbReference type="EMBL" id="JBGFTU010000012">
    <property type="protein sequence ID" value="MEZ0165516.1"/>
    <property type="molecule type" value="Genomic_DNA"/>
</dbReference>
<dbReference type="SMART" id="SM00490">
    <property type="entry name" value="HELICc"/>
    <property type="match status" value="1"/>
</dbReference>
<protein>
    <submittedName>
        <fullName evidence="6">DEAD/DEAH box helicase</fullName>
        <ecNumber evidence="6">3.6.4.-</ecNumber>
    </submittedName>
</protein>
<organism evidence="6 7">
    <name type="scientific">Kineococcus halophytocola</name>
    <dbReference type="NCBI Taxonomy" id="3234027"/>
    <lineage>
        <taxon>Bacteria</taxon>
        <taxon>Bacillati</taxon>
        <taxon>Actinomycetota</taxon>
        <taxon>Actinomycetes</taxon>
        <taxon>Kineosporiales</taxon>
        <taxon>Kineosporiaceae</taxon>
        <taxon>Kineococcus</taxon>
    </lineage>
</organism>
<evidence type="ECO:0000259" key="4">
    <source>
        <dbReference type="PROSITE" id="PS51192"/>
    </source>
</evidence>
<keyword evidence="6" id="KW-0378">Hydrolase</keyword>
<gene>
    <name evidence="6" type="ORF">AB2L27_12200</name>
</gene>
<dbReference type="Pfam" id="PF00270">
    <property type="entry name" value="DEAD"/>
    <property type="match status" value="1"/>
</dbReference>
<keyword evidence="1" id="KW-0547">Nucleotide-binding</keyword>
<dbReference type="CDD" id="cd18797">
    <property type="entry name" value="SF2_C_Hrq"/>
    <property type="match status" value="1"/>
</dbReference>
<evidence type="ECO:0000259" key="5">
    <source>
        <dbReference type="PROSITE" id="PS51194"/>
    </source>
</evidence>
<dbReference type="InterPro" id="IPR027417">
    <property type="entry name" value="P-loop_NTPase"/>
</dbReference>
<evidence type="ECO:0000313" key="7">
    <source>
        <dbReference type="Proteomes" id="UP001565927"/>
    </source>
</evidence>
<dbReference type="GO" id="GO:0016787">
    <property type="term" value="F:hydrolase activity"/>
    <property type="evidence" value="ECO:0007669"/>
    <property type="project" value="UniProtKB-KW"/>
</dbReference>
<evidence type="ECO:0000313" key="6">
    <source>
        <dbReference type="EMBL" id="MEZ0165516.1"/>
    </source>
</evidence>
<dbReference type="InterPro" id="IPR014001">
    <property type="entry name" value="Helicase_ATP-bd"/>
</dbReference>
<feature type="compositionally biased region" description="Low complexity" evidence="3">
    <location>
        <begin position="769"/>
        <end position="787"/>
    </location>
</feature>
<evidence type="ECO:0000256" key="1">
    <source>
        <dbReference type="ARBA" id="ARBA00022741"/>
    </source>
</evidence>
<dbReference type="InterPro" id="IPR011545">
    <property type="entry name" value="DEAD/DEAH_box_helicase_dom"/>
</dbReference>
<feature type="region of interest" description="Disordered" evidence="3">
    <location>
        <begin position="755"/>
        <end position="787"/>
    </location>
</feature>
<dbReference type="PANTHER" id="PTHR47957:SF3">
    <property type="entry name" value="ATP-DEPENDENT HELICASE HRQ1"/>
    <property type="match status" value="1"/>
</dbReference>
<dbReference type="Pfam" id="PF09369">
    <property type="entry name" value="MZB"/>
    <property type="match status" value="1"/>
</dbReference>
<dbReference type="PROSITE" id="PS51192">
    <property type="entry name" value="HELICASE_ATP_BIND_1"/>
    <property type="match status" value="1"/>
</dbReference>
<feature type="domain" description="Helicase ATP-binding" evidence="4">
    <location>
        <begin position="45"/>
        <end position="229"/>
    </location>
</feature>